<feature type="compositionally biased region" description="Basic and acidic residues" evidence="1">
    <location>
        <begin position="48"/>
        <end position="60"/>
    </location>
</feature>
<dbReference type="EMBL" id="PSQE01000005">
    <property type="protein sequence ID" value="RHN54922.1"/>
    <property type="molecule type" value="Genomic_DNA"/>
</dbReference>
<proteinExistence type="predicted"/>
<reference evidence="2" key="1">
    <citation type="journal article" date="2018" name="Nat. Plants">
        <title>Whole-genome landscape of Medicago truncatula symbiotic genes.</title>
        <authorList>
            <person name="Pecrix Y."/>
            <person name="Gamas P."/>
            <person name="Carrere S."/>
        </authorList>
    </citation>
    <scope>NUCLEOTIDE SEQUENCE</scope>
    <source>
        <tissue evidence="2">Leaves</tissue>
    </source>
</reference>
<feature type="compositionally biased region" description="Basic and acidic residues" evidence="1">
    <location>
        <begin position="26"/>
        <end position="40"/>
    </location>
</feature>
<evidence type="ECO:0000256" key="1">
    <source>
        <dbReference type="SAM" id="MobiDB-lite"/>
    </source>
</evidence>
<dbReference type="Proteomes" id="UP000265566">
    <property type="component" value="Chromosome 5"/>
</dbReference>
<name>A0A396HNK9_MEDTR</name>
<accession>A0A396HNK9</accession>
<feature type="region of interest" description="Disordered" evidence="1">
    <location>
        <begin position="16"/>
        <end position="65"/>
    </location>
</feature>
<protein>
    <submittedName>
        <fullName evidence="2">Uncharacterized protein</fullName>
    </submittedName>
</protein>
<dbReference type="Gramene" id="rna30021">
    <property type="protein sequence ID" value="RHN54922.1"/>
    <property type="gene ID" value="gene30021"/>
</dbReference>
<gene>
    <name evidence="2" type="ORF">MtrunA17_Chr5g0412121</name>
</gene>
<feature type="compositionally biased region" description="Basic residues" evidence="1">
    <location>
        <begin position="16"/>
        <end position="25"/>
    </location>
</feature>
<evidence type="ECO:0000313" key="2">
    <source>
        <dbReference type="EMBL" id="RHN54922.1"/>
    </source>
</evidence>
<dbReference type="AlphaFoldDB" id="A0A396HNK9"/>
<organism evidence="2">
    <name type="scientific">Medicago truncatula</name>
    <name type="common">Barrel medic</name>
    <name type="synonym">Medicago tribuloides</name>
    <dbReference type="NCBI Taxonomy" id="3880"/>
    <lineage>
        <taxon>Eukaryota</taxon>
        <taxon>Viridiplantae</taxon>
        <taxon>Streptophyta</taxon>
        <taxon>Embryophyta</taxon>
        <taxon>Tracheophyta</taxon>
        <taxon>Spermatophyta</taxon>
        <taxon>Magnoliopsida</taxon>
        <taxon>eudicotyledons</taxon>
        <taxon>Gunneridae</taxon>
        <taxon>Pentapetalae</taxon>
        <taxon>rosids</taxon>
        <taxon>fabids</taxon>
        <taxon>Fabales</taxon>
        <taxon>Fabaceae</taxon>
        <taxon>Papilionoideae</taxon>
        <taxon>50 kb inversion clade</taxon>
        <taxon>NPAAA clade</taxon>
        <taxon>Hologalegina</taxon>
        <taxon>IRL clade</taxon>
        <taxon>Trifolieae</taxon>
        <taxon>Medicago</taxon>
    </lineage>
</organism>
<comment type="caution">
    <text evidence="2">The sequence shown here is derived from an EMBL/GenBank/DDBJ whole genome shotgun (WGS) entry which is preliminary data.</text>
</comment>
<sequence>MSINITKRSMYLKYILQKHRGTKTKHKDEDKDDEKKEKKDKEKKKEKKDKTDVEEKEHKKDKDKKKKLYKKITFYFTMTYFKKRAEPPISRDAITCYSTRGNLRVEKLKNIFPTYSSFSIFVIDL</sequence>